<dbReference type="HOGENOM" id="CLU_3097728_0_0_9"/>
<protein>
    <submittedName>
        <fullName evidence="2">Uncharacterized protein</fullName>
    </submittedName>
</protein>
<reference evidence="2 3" key="1">
    <citation type="submission" date="2009-02" db="EMBL/GenBank/DDBJ databases">
        <authorList>
            <person name="Fulton L."/>
            <person name="Clifton S."/>
            <person name="Fulton B."/>
            <person name="Xu J."/>
            <person name="Minx P."/>
            <person name="Pepin K.H."/>
            <person name="Johnson M."/>
            <person name="Bhonagiri V."/>
            <person name="Nash W.E."/>
            <person name="Mardis E.R."/>
            <person name="Wilson R.K."/>
        </authorList>
    </citation>
    <scope>NUCLEOTIDE SEQUENCE [LARGE SCALE GENOMIC DNA]</scope>
    <source>
        <strain evidence="2 3">ATCC 27758</strain>
    </source>
</reference>
<dbReference type="EMBL" id="ABVR01000038">
    <property type="protein sequence ID" value="EEG90409.1"/>
    <property type="molecule type" value="Genomic_DNA"/>
</dbReference>
<sequence length="51" mass="6364">MIIKQKDSCKKMEQYTVQIYLVILAMLVMSVRIERNDLIERQKKREFLRFW</sequence>
<proteinExistence type="predicted"/>
<dbReference type="AlphaFoldDB" id="C0B7M2"/>
<feature type="transmembrane region" description="Helical" evidence="1">
    <location>
        <begin position="15"/>
        <end position="33"/>
    </location>
</feature>
<dbReference type="Proteomes" id="UP000003793">
    <property type="component" value="Unassembled WGS sequence"/>
</dbReference>
<evidence type="ECO:0000256" key="1">
    <source>
        <dbReference type="SAM" id="Phobius"/>
    </source>
</evidence>
<gene>
    <name evidence="2" type="ORF">COPCOM_01145</name>
</gene>
<keyword evidence="1" id="KW-1133">Transmembrane helix</keyword>
<evidence type="ECO:0000313" key="3">
    <source>
        <dbReference type="Proteomes" id="UP000003793"/>
    </source>
</evidence>
<organism evidence="2 3">
    <name type="scientific">Coprococcus comes ATCC 27758</name>
    <dbReference type="NCBI Taxonomy" id="470146"/>
    <lineage>
        <taxon>Bacteria</taxon>
        <taxon>Bacillati</taxon>
        <taxon>Bacillota</taxon>
        <taxon>Clostridia</taxon>
        <taxon>Lachnospirales</taxon>
        <taxon>Lachnospiraceae</taxon>
        <taxon>Coprococcus</taxon>
    </lineage>
</organism>
<evidence type="ECO:0000313" key="2">
    <source>
        <dbReference type="EMBL" id="EEG90409.1"/>
    </source>
</evidence>
<reference evidence="2 3" key="2">
    <citation type="submission" date="2009-03" db="EMBL/GenBank/DDBJ databases">
        <title>Draft genome sequence of Coprococcus comes (ATCC 27758).</title>
        <authorList>
            <person name="Sudarsanam P."/>
            <person name="Ley R."/>
            <person name="Guruge J."/>
            <person name="Turnbaugh P.J."/>
            <person name="Mahowald M."/>
            <person name="Liep D."/>
            <person name="Gordon J."/>
        </authorList>
    </citation>
    <scope>NUCLEOTIDE SEQUENCE [LARGE SCALE GENOMIC DNA]</scope>
    <source>
        <strain evidence="2 3">ATCC 27758</strain>
    </source>
</reference>
<keyword evidence="1" id="KW-0812">Transmembrane</keyword>
<accession>C0B7M2</accession>
<keyword evidence="1" id="KW-0472">Membrane</keyword>
<name>C0B7M2_9FIRM</name>
<comment type="caution">
    <text evidence="2">The sequence shown here is derived from an EMBL/GenBank/DDBJ whole genome shotgun (WGS) entry which is preliminary data.</text>
</comment>